<feature type="compositionally biased region" description="Acidic residues" evidence="1">
    <location>
        <begin position="217"/>
        <end position="235"/>
    </location>
</feature>
<evidence type="ECO:0000256" key="1">
    <source>
        <dbReference type="SAM" id="MobiDB-lite"/>
    </source>
</evidence>
<gene>
    <name evidence="2" type="ORF">QTG54_000437</name>
</gene>
<proteinExistence type="predicted"/>
<accession>A0AAD9DKA8</accession>
<feature type="compositionally biased region" description="Basic and acidic residues" evidence="1">
    <location>
        <begin position="79"/>
        <end position="94"/>
    </location>
</feature>
<evidence type="ECO:0000313" key="3">
    <source>
        <dbReference type="Proteomes" id="UP001224775"/>
    </source>
</evidence>
<comment type="caution">
    <text evidence="2">The sequence shown here is derived from an EMBL/GenBank/DDBJ whole genome shotgun (WGS) entry which is preliminary data.</text>
</comment>
<feature type="compositionally biased region" description="Low complexity" evidence="1">
    <location>
        <begin position="378"/>
        <end position="401"/>
    </location>
</feature>
<dbReference type="EMBL" id="JATAAI010000001">
    <property type="protein sequence ID" value="KAK1748498.1"/>
    <property type="molecule type" value="Genomic_DNA"/>
</dbReference>
<name>A0AAD9DKA8_9STRA</name>
<dbReference type="Proteomes" id="UP001224775">
    <property type="component" value="Unassembled WGS sequence"/>
</dbReference>
<feature type="compositionally biased region" description="Low complexity" evidence="1">
    <location>
        <begin position="250"/>
        <end position="264"/>
    </location>
</feature>
<evidence type="ECO:0008006" key="4">
    <source>
        <dbReference type="Google" id="ProtNLM"/>
    </source>
</evidence>
<feature type="region of interest" description="Disordered" evidence="1">
    <location>
        <begin position="79"/>
        <end position="147"/>
    </location>
</feature>
<feature type="region of interest" description="Disordered" evidence="1">
    <location>
        <begin position="378"/>
        <end position="423"/>
    </location>
</feature>
<dbReference type="CDD" id="cd16449">
    <property type="entry name" value="RING-HC"/>
    <property type="match status" value="1"/>
</dbReference>
<reference evidence="2" key="1">
    <citation type="submission" date="2023-06" db="EMBL/GenBank/DDBJ databases">
        <title>Survivors Of The Sea: Transcriptome response of Skeletonema marinoi to long-term dormancy.</title>
        <authorList>
            <person name="Pinder M.I.M."/>
            <person name="Kourtchenko O."/>
            <person name="Robertson E.K."/>
            <person name="Larsson T."/>
            <person name="Maumus F."/>
            <person name="Osuna-Cruz C.M."/>
            <person name="Vancaester E."/>
            <person name="Stenow R."/>
            <person name="Vandepoele K."/>
            <person name="Ploug H."/>
            <person name="Bruchert V."/>
            <person name="Godhe A."/>
            <person name="Topel M."/>
        </authorList>
    </citation>
    <scope>NUCLEOTIDE SEQUENCE</scope>
    <source>
        <strain evidence="2">R05AC</strain>
    </source>
</reference>
<sequence>MTDTPAAAAAATAYNTRSMMNLCSLDPPKYGWTACGGIASILDPHEMARRREAKETFLIRQRGQLEEARKHEHEAAMLLDSRRSSQEGSKDSESPQKQIFITEPTAAVKTSDENNVSVSDIKEKSSDTTSNTNNGSSSNDNISGNDQKTMKKITIQKMNEETGLIDIYTYHKGRVGDEVRDPKTGELLCDSDPVDTNHKWIPPKMLVKVTVSFPLGDPDEEEYQDSDLSDEEEDAQNNINKGEFQGGDLSMRSTPPSRFSRSSTDGNSLSGSPDKIDKSADKELPRFVQTVDWDLGDPSTPTAEEYAANIASEFGLTFPQTMDLKESIQKQLADFTHRQPHFYAPIKILDPYGNEDPTLPLDHPSVIAALGNKLSIRRSTSGASSSRRSTGGVSSSSSRGAVKPDRRGISVVPKDQIEGPNKSGNKFAEEILKRCKQSSKSLSTELISKGQAALLIQKNEVCHICHNRKDTVLCFPCGRHAYCDYHCGSRLSFRAGDYDPKNPTSLPIDYCPVCTLHCTCSRCIRRLETLAGSWKNNATNSSADQARL</sequence>
<feature type="region of interest" description="Disordered" evidence="1">
    <location>
        <begin position="216"/>
        <end position="282"/>
    </location>
</feature>
<evidence type="ECO:0000313" key="2">
    <source>
        <dbReference type="EMBL" id="KAK1748498.1"/>
    </source>
</evidence>
<organism evidence="2 3">
    <name type="scientific">Skeletonema marinoi</name>
    <dbReference type="NCBI Taxonomy" id="267567"/>
    <lineage>
        <taxon>Eukaryota</taxon>
        <taxon>Sar</taxon>
        <taxon>Stramenopiles</taxon>
        <taxon>Ochrophyta</taxon>
        <taxon>Bacillariophyta</taxon>
        <taxon>Coscinodiscophyceae</taxon>
        <taxon>Thalassiosirophycidae</taxon>
        <taxon>Thalassiosirales</taxon>
        <taxon>Skeletonemataceae</taxon>
        <taxon>Skeletonema</taxon>
        <taxon>Skeletonema marinoi-dohrnii complex</taxon>
    </lineage>
</organism>
<protein>
    <recommendedName>
        <fullName evidence="4">Zinc-finger domain-containing protein</fullName>
    </recommendedName>
</protein>
<dbReference type="AlphaFoldDB" id="A0AAD9DKA8"/>
<keyword evidence="3" id="KW-1185">Reference proteome</keyword>
<feature type="compositionally biased region" description="Low complexity" evidence="1">
    <location>
        <begin position="127"/>
        <end position="146"/>
    </location>
</feature>